<reference evidence="1 2" key="1">
    <citation type="submission" date="2020-07" db="EMBL/GenBank/DDBJ databases">
        <title>Sequencing the genomes of 1000 actinobacteria strains.</title>
        <authorList>
            <person name="Klenk H.-P."/>
        </authorList>
    </citation>
    <scope>NUCLEOTIDE SEQUENCE [LARGE SCALE GENOMIC DNA]</scope>
    <source>
        <strain evidence="1 2">DSM 15165</strain>
    </source>
</reference>
<keyword evidence="1" id="KW-0540">Nuclease</keyword>
<name>A0A853CSP6_9MICO</name>
<accession>A0A853CSP6</accession>
<organism evidence="1 2">
    <name type="scientific">Leifsonia shinshuensis</name>
    <dbReference type="NCBI Taxonomy" id="150026"/>
    <lineage>
        <taxon>Bacteria</taxon>
        <taxon>Bacillati</taxon>
        <taxon>Actinomycetota</taxon>
        <taxon>Actinomycetes</taxon>
        <taxon>Micrococcales</taxon>
        <taxon>Microbacteriaceae</taxon>
        <taxon>Leifsonia</taxon>
    </lineage>
</organism>
<gene>
    <name evidence="1" type="ORF">HNR13_001656</name>
</gene>
<dbReference type="Proteomes" id="UP000578352">
    <property type="component" value="Unassembled WGS sequence"/>
</dbReference>
<dbReference type="SUPFAM" id="SSF52980">
    <property type="entry name" value="Restriction endonuclease-like"/>
    <property type="match status" value="1"/>
</dbReference>
<dbReference type="Gene3D" id="3.40.960.10">
    <property type="entry name" value="VSR Endonuclease"/>
    <property type="match status" value="1"/>
</dbReference>
<keyword evidence="1" id="KW-0255">Endonuclease</keyword>
<evidence type="ECO:0000313" key="1">
    <source>
        <dbReference type="EMBL" id="NYJ23369.1"/>
    </source>
</evidence>
<comment type="caution">
    <text evidence="1">The sequence shown here is derived from an EMBL/GenBank/DDBJ whole genome shotgun (WGS) entry which is preliminary data.</text>
</comment>
<dbReference type="GO" id="GO:0004519">
    <property type="term" value="F:endonuclease activity"/>
    <property type="evidence" value="ECO:0007669"/>
    <property type="project" value="UniProtKB-KW"/>
</dbReference>
<sequence length="256" mass="28337">MRVAGGDAGLETRCGAFLLHRHERVAFSHTTAAELWGAPLPAAARADDRLHVSVPAGGRAVQATSVVGHTLSAWRTISFRGLPLTTPEQTWLDLAAVLGRDALVAVGDWLLSYRHPLTTVEALAEIVGTASGRRGIATARAAIPLVRTRSESPAETRLRLILLDAGLAEPWLNYVIHRRDGSFLARVDMAYPSERVVLEYEGDGHRVDREVWFRDIHRREHLEDLGWRVVRVTAADLRTPLPLVTRLSHLLATRRE</sequence>
<protein>
    <submittedName>
        <fullName evidence="1">Very-short-patch-repair endonuclease</fullName>
    </submittedName>
</protein>
<dbReference type="AlphaFoldDB" id="A0A853CSP6"/>
<proteinExistence type="predicted"/>
<dbReference type="EMBL" id="JACCFL010000001">
    <property type="protein sequence ID" value="NYJ23369.1"/>
    <property type="molecule type" value="Genomic_DNA"/>
</dbReference>
<dbReference type="InterPro" id="IPR011335">
    <property type="entry name" value="Restrct_endonuc-II-like"/>
</dbReference>
<dbReference type="RefSeq" id="WP_343063499.1">
    <property type="nucleotide sequence ID" value="NZ_BAABEH010000001.1"/>
</dbReference>
<evidence type="ECO:0000313" key="2">
    <source>
        <dbReference type="Proteomes" id="UP000578352"/>
    </source>
</evidence>
<keyword evidence="1" id="KW-0378">Hydrolase</keyword>